<gene>
    <name evidence="2" type="ORF">A2Z33_07345</name>
</gene>
<evidence type="ECO:0000259" key="1">
    <source>
        <dbReference type="Pfam" id="PF02698"/>
    </source>
</evidence>
<dbReference type="InterPro" id="IPR051599">
    <property type="entry name" value="Cell_Envelope_Assoc"/>
</dbReference>
<dbReference type="InterPro" id="IPR014729">
    <property type="entry name" value="Rossmann-like_a/b/a_fold"/>
</dbReference>
<dbReference type="PANTHER" id="PTHR30336">
    <property type="entry name" value="INNER MEMBRANE PROTEIN, PROBABLE PERMEASE"/>
    <property type="match status" value="1"/>
</dbReference>
<sequence>MRDIFGFYTVKDNPPVQTDCLIVLSYAVRKSEPTQPTKAAIRLARYWWRRFPSAFVIMSTGDNQRLGIPNSAIMARFGRKVGIPAVKIIEESKSRNTVENLRFSRDLASARGLRHVTLIMYDLHTRRALAVARKSGWSGLTWVSATGSGGPAFGLKYFQTYSRLTIFIYEITAFIYNIFRREV</sequence>
<proteinExistence type="predicted"/>
<dbReference type="Pfam" id="PF02698">
    <property type="entry name" value="DUF218"/>
    <property type="match status" value="1"/>
</dbReference>
<protein>
    <recommendedName>
        <fullName evidence="1">DUF218 domain-containing protein</fullName>
    </recommendedName>
</protein>
<dbReference type="InterPro" id="IPR003848">
    <property type="entry name" value="DUF218"/>
</dbReference>
<dbReference type="STRING" id="1798374.A2Z33_07345"/>
<dbReference type="GO" id="GO:0005886">
    <property type="term" value="C:plasma membrane"/>
    <property type="evidence" value="ECO:0007669"/>
    <property type="project" value="TreeGrafter"/>
</dbReference>
<dbReference type="Proteomes" id="UP000178448">
    <property type="component" value="Unassembled WGS sequence"/>
</dbReference>
<evidence type="ECO:0000313" key="3">
    <source>
        <dbReference type="Proteomes" id="UP000178448"/>
    </source>
</evidence>
<comment type="caution">
    <text evidence="2">The sequence shown here is derived from an EMBL/GenBank/DDBJ whole genome shotgun (WGS) entry which is preliminary data.</text>
</comment>
<reference evidence="2 3" key="1">
    <citation type="journal article" date="2016" name="Nat. Commun.">
        <title>Thousands of microbial genomes shed light on interconnected biogeochemical processes in an aquifer system.</title>
        <authorList>
            <person name="Anantharaman K."/>
            <person name="Brown C.T."/>
            <person name="Hug L.A."/>
            <person name="Sharon I."/>
            <person name="Castelle C.J."/>
            <person name="Probst A.J."/>
            <person name="Thomas B.C."/>
            <person name="Singh A."/>
            <person name="Wilkins M.J."/>
            <person name="Karaoz U."/>
            <person name="Brodie E.L."/>
            <person name="Williams K.H."/>
            <person name="Hubbard S.S."/>
            <person name="Banfield J.F."/>
        </authorList>
    </citation>
    <scope>NUCLEOTIDE SEQUENCE [LARGE SCALE GENOMIC DNA]</scope>
</reference>
<dbReference type="EMBL" id="MFJD01000001">
    <property type="protein sequence ID" value="OGG05067.1"/>
    <property type="molecule type" value="Genomic_DNA"/>
</dbReference>
<feature type="domain" description="DUF218" evidence="1">
    <location>
        <begin position="21"/>
        <end position="152"/>
    </location>
</feature>
<name>A0A1F5YYN0_9BACT</name>
<accession>A0A1F5YYN0</accession>
<dbReference type="CDD" id="cd06259">
    <property type="entry name" value="YdcF-like"/>
    <property type="match status" value="1"/>
</dbReference>
<evidence type="ECO:0000313" key="2">
    <source>
        <dbReference type="EMBL" id="OGG05067.1"/>
    </source>
</evidence>
<dbReference type="AlphaFoldDB" id="A0A1F5YYN0"/>
<dbReference type="Gene3D" id="3.40.50.620">
    <property type="entry name" value="HUPs"/>
    <property type="match status" value="1"/>
</dbReference>
<dbReference type="PANTHER" id="PTHR30336:SF20">
    <property type="entry name" value="DUF218 DOMAIN-CONTAINING PROTEIN"/>
    <property type="match status" value="1"/>
</dbReference>
<organism evidence="2 3">
    <name type="scientific">Candidatus Gottesmanbacteria bacterium RBG_16_52_11</name>
    <dbReference type="NCBI Taxonomy" id="1798374"/>
    <lineage>
        <taxon>Bacteria</taxon>
        <taxon>Candidatus Gottesmaniibacteriota</taxon>
    </lineage>
</organism>